<dbReference type="AlphaFoldDB" id="A0A284VQI1"/>
<sequence>MVSECKSCGIHLGEEHPQLNDMCIDCFAEGWGELVEKSPMVSPQTLCKIESKKEE</sequence>
<dbReference type="STRING" id="1392998.ANME2D_03076"/>
<proteinExistence type="predicted"/>
<organism evidence="1 2">
    <name type="scientific">Candidatus Methanoperedens nitratireducens</name>
    <dbReference type="NCBI Taxonomy" id="1392998"/>
    <lineage>
        <taxon>Archaea</taxon>
        <taxon>Methanobacteriati</taxon>
        <taxon>Methanobacteriota</taxon>
        <taxon>Stenosarchaea group</taxon>
        <taxon>Methanomicrobia</taxon>
        <taxon>Methanosarcinales</taxon>
        <taxon>ANME-2 cluster</taxon>
        <taxon>Candidatus Methanoperedentaceae</taxon>
        <taxon>Candidatus Methanoperedens</taxon>
    </lineage>
</organism>
<evidence type="ECO:0000313" key="2">
    <source>
        <dbReference type="Proteomes" id="UP000218615"/>
    </source>
</evidence>
<keyword evidence="2" id="KW-1185">Reference proteome</keyword>
<evidence type="ECO:0000313" key="1">
    <source>
        <dbReference type="EMBL" id="SNQ61541.1"/>
    </source>
</evidence>
<dbReference type="Proteomes" id="UP000218615">
    <property type="component" value="Unassembled WGS sequence"/>
</dbReference>
<dbReference type="OrthoDB" id="372899at2157"/>
<name>A0A284VQI1_9EURY</name>
<reference evidence="2" key="1">
    <citation type="submission" date="2017-06" db="EMBL/GenBank/DDBJ databases">
        <authorList>
            <person name="Cremers G."/>
        </authorList>
    </citation>
    <scope>NUCLEOTIDE SEQUENCE [LARGE SCALE GENOMIC DNA]</scope>
</reference>
<dbReference type="EMBL" id="FZMP01000185">
    <property type="protein sequence ID" value="SNQ61541.1"/>
    <property type="molecule type" value="Genomic_DNA"/>
</dbReference>
<protein>
    <submittedName>
        <fullName evidence="1">Uncharacterized protein</fullName>
    </submittedName>
</protein>
<gene>
    <name evidence="1" type="ORF">MNV_40009</name>
</gene>
<dbReference type="RefSeq" id="WP_179293969.1">
    <property type="nucleotide sequence ID" value="NZ_FZMP01000185.1"/>
</dbReference>
<accession>A0A284VQI1</accession>